<organism evidence="1 2">
    <name type="scientific">Hydnum rufescens UP504</name>
    <dbReference type="NCBI Taxonomy" id="1448309"/>
    <lineage>
        <taxon>Eukaryota</taxon>
        <taxon>Fungi</taxon>
        <taxon>Dikarya</taxon>
        <taxon>Basidiomycota</taxon>
        <taxon>Agaricomycotina</taxon>
        <taxon>Agaricomycetes</taxon>
        <taxon>Cantharellales</taxon>
        <taxon>Hydnaceae</taxon>
        <taxon>Hydnum</taxon>
    </lineage>
</organism>
<sequence length="276" mass="31351">MAADFVSADYGWLCSPDGKSNAWVLLKPRKNHDGYFTNDEVLDQVTTAMDILTRYYPNEKHVLIFDNEKTHLKCPEDSLSACCMPKGTSRLECNWGLKVNEHDVDGNLVYKSDGKVSKVFKCMGDTMFNGEPQSLYFPSNHPTHPGLFKGMVVILEEHAQCPDFKCEKGATNCCCCQLLFNEPDFININSILEAHCQEHGFTVIFLPKFHCELNFIEMCWGFAKFSNWVLCYMDAYHHGLNGKEAAWAAKKYCGHCQILTDATHEAIQELMSFKKA</sequence>
<comment type="caution">
    <text evidence="1">The sequence shown here is derived from an EMBL/GenBank/DDBJ whole genome shotgun (WGS) entry which is preliminary data.</text>
</comment>
<dbReference type="AlphaFoldDB" id="A0A9P6AL82"/>
<evidence type="ECO:0000313" key="1">
    <source>
        <dbReference type="EMBL" id="KAF9506866.1"/>
    </source>
</evidence>
<dbReference type="OrthoDB" id="6511194at2759"/>
<reference evidence="1" key="1">
    <citation type="journal article" date="2020" name="Nat. Commun.">
        <title>Large-scale genome sequencing of mycorrhizal fungi provides insights into the early evolution of symbiotic traits.</title>
        <authorList>
            <person name="Miyauchi S."/>
            <person name="Kiss E."/>
            <person name="Kuo A."/>
            <person name="Drula E."/>
            <person name="Kohler A."/>
            <person name="Sanchez-Garcia M."/>
            <person name="Morin E."/>
            <person name="Andreopoulos B."/>
            <person name="Barry K.W."/>
            <person name="Bonito G."/>
            <person name="Buee M."/>
            <person name="Carver A."/>
            <person name="Chen C."/>
            <person name="Cichocki N."/>
            <person name="Clum A."/>
            <person name="Culley D."/>
            <person name="Crous P.W."/>
            <person name="Fauchery L."/>
            <person name="Girlanda M."/>
            <person name="Hayes R.D."/>
            <person name="Keri Z."/>
            <person name="LaButti K."/>
            <person name="Lipzen A."/>
            <person name="Lombard V."/>
            <person name="Magnuson J."/>
            <person name="Maillard F."/>
            <person name="Murat C."/>
            <person name="Nolan M."/>
            <person name="Ohm R.A."/>
            <person name="Pangilinan J."/>
            <person name="Pereira M.F."/>
            <person name="Perotto S."/>
            <person name="Peter M."/>
            <person name="Pfister S."/>
            <person name="Riley R."/>
            <person name="Sitrit Y."/>
            <person name="Stielow J.B."/>
            <person name="Szollosi G."/>
            <person name="Zifcakova L."/>
            <person name="Stursova M."/>
            <person name="Spatafora J.W."/>
            <person name="Tedersoo L."/>
            <person name="Vaario L.M."/>
            <person name="Yamada A."/>
            <person name="Yan M."/>
            <person name="Wang P."/>
            <person name="Xu J."/>
            <person name="Bruns T."/>
            <person name="Baldrian P."/>
            <person name="Vilgalys R."/>
            <person name="Dunand C."/>
            <person name="Henrissat B."/>
            <person name="Grigoriev I.V."/>
            <person name="Hibbett D."/>
            <person name="Nagy L.G."/>
            <person name="Martin F.M."/>
        </authorList>
    </citation>
    <scope>NUCLEOTIDE SEQUENCE</scope>
    <source>
        <strain evidence="1">UP504</strain>
    </source>
</reference>
<keyword evidence="2" id="KW-1185">Reference proteome</keyword>
<dbReference type="EMBL" id="MU129096">
    <property type="protein sequence ID" value="KAF9506866.1"/>
    <property type="molecule type" value="Genomic_DNA"/>
</dbReference>
<proteinExistence type="predicted"/>
<name>A0A9P6AL82_9AGAM</name>
<protein>
    <submittedName>
        <fullName evidence="1">Uncharacterized protein</fullName>
    </submittedName>
</protein>
<dbReference type="PANTHER" id="PTHR35871">
    <property type="entry name" value="EXPRESSED PROTEIN"/>
    <property type="match status" value="1"/>
</dbReference>
<dbReference type="Proteomes" id="UP000886523">
    <property type="component" value="Unassembled WGS sequence"/>
</dbReference>
<dbReference type="PANTHER" id="PTHR35871:SF1">
    <property type="entry name" value="CXC1-LIKE CYSTEINE CLUSTER ASSOCIATED WITH KDZ TRANSPOSASES DOMAIN-CONTAINING PROTEIN"/>
    <property type="match status" value="1"/>
</dbReference>
<evidence type="ECO:0000313" key="2">
    <source>
        <dbReference type="Proteomes" id="UP000886523"/>
    </source>
</evidence>
<accession>A0A9P6AL82</accession>
<gene>
    <name evidence="1" type="ORF">BS47DRAFT_1374022</name>
</gene>